<dbReference type="InterPro" id="IPR036291">
    <property type="entry name" value="NAD(P)-bd_dom_sf"/>
</dbReference>
<evidence type="ECO:0000256" key="2">
    <source>
        <dbReference type="ARBA" id="ARBA00023002"/>
    </source>
</evidence>
<dbReference type="Gene3D" id="3.40.50.720">
    <property type="entry name" value="NAD(P)-binding Rossmann-like Domain"/>
    <property type="match status" value="1"/>
</dbReference>
<evidence type="ECO:0000313" key="6">
    <source>
        <dbReference type="Proteomes" id="UP000191612"/>
    </source>
</evidence>
<dbReference type="STRING" id="60172.A0A1V6QW38"/>
<evidence type="ECO:0000256" key="1">
    <source>
        <dbReference type="ARBA" id="ARBA00022857"/>
    </source>
</evidence>
<accession>A0A1V6QW38</accession>
<feature type="region of interest" description="Disordered" evidence="3">
    <location>
        <begin position="310"/>
        <end position="406"/>
    </location>
</feature>
<dbReference type="InterPro" id="IPR045312">
    <property type="entry name" value="PCBER-like"/>
</dbReference>
<name>A0A1V6QW38_9EURO</name>
<dbReference type="Proteomes" id="UP000191612">
    <property type="component" value="Unassembled WGS sequence"/>
</dbReference>
<feature type="compositionally biased region" description="Basic residues" evidence="3">
    <location>
        <begin position="310"/>
        <end position="321"/>
    </location>
</feature>
<protein>
    <recommendedName>
        <fullName evidence="4">NmrA-like domain-containing protein</fullName>
    </recommendedName>
</protein>
<reference evidence="6" key="1">
    <citation type="journal article" date="2017" name="Nat. Microbiol.">
        <title>Global analysis of biosynthetic gene clusters reveals vast potential of secondary metabolite production in Penicillium species.</title>
        <authorList>
            <person name="Nielsen J.C."/>
            <person name="Grijseels S."/>
            <person name="Prigent S."/>
            <person name="Ji B."/>
            <person name="Dainat J."/>
            <person name="Nielsen K.F."/>
            <person name="Frisvad J.C."/>
            <person name="Workman M."/>
            <person name="Nielsen J."/>
        </authorList>
    </citation>
    <scope>NUCLEOTIDE SEQUENCE [LARGE SCALE GENOMIC DNA]</scope>
    <source>
        <strain evidence="6">IBT 29525</strain>
    </source>
</reference>
<feature type="domain" description="NmrA-like" evidence="4">
    <location>
        <begin position="4"/>
        <end position="305"/>
    </location>
</feature>
<organism evidence="5 6">
    <name type="scientific">Penicillium solitum</name>
    <dbReference type="NCBI Taxonomy" id="60172"/>
    <lineage>
        <taxon>Eukaryota</taxon>
        <taxon>Fungi</taxon>
        <taxon>Dikarya</taxon>
        <taxon>Ascomycota</taxon>
        <taxon>Pezizomycotina</taxon>
        <taxon>Eurotiomycetes</taxon>
        <taxon>Eurotiomycetidae</taxon>
        <taxon>Eurotiales</taxon>
        <taxon>Aspergillaceae</taxon>
        <taxon>Penicillium</taxon>
    </lineage>
</organism>
<dbReference type="SUPFAM" id="SSF51735">
    <property type="entry name" value="NAD(P)-binding Rossmann-fold domains"/>
    <property type="match status" value="1"/>
</dbReference>
<gene>
    <name evidence="5" type="ORF">PENSOL_c034G02285</name>
</gene>
<feature type="compositionally biased region" description="Basic and acidic residues" evidence="3">
    <location>
        <begin position="351"/>
        <end position="361"/>
    </location>
</feature>
<dbReference type="GO" id="GO:0016491">
    <property type="term" value="F:oxidoreductase activity"/>
    <property type="evidence" value="ECO:0007669"/>
    <property type="project" value="UniProtKB-KW"/>
</dbReference>
<dbReference type="InterPro" id="IPR008030">
    <property type="entry name" value="NmrA-like"/>
</dbReference>
<evidence type="ECO:0000313" key="5">
    <source>
        <dbReference type="EMBL" id="OQD93247.1"/>
    </source>
</evidence>
<comment type="caution">
    <text evidence="5">The sequence shown here is derived from an EMBL/GenBank/DDBJ whole genome shotgun (WGS) entry which is preliminary data.</text>
</comment>
<dbReference type="Gene3D" id="3.90.25.10">
    <property type="entry name" value="UDP-galactose 4-epimerase, domain 1"/>
    <property type="match status" value="1"/>
</dbReference>
<keyword evidence="1" id="KW-0521">NADP</keyword>
<keyword evidence="2" id="KW-0560">Oxidoreductase</keyword>
<dbReference type="PANTHER" id="PTHR47706">
    <property type="entry name" value="NMRA-LIKE FAMILY PROTEIN"/>
    <property type="match status" value="1"/>
</dbReference>
<dbReference type="PANTHER" id="PTHR47706:SF9">
    <property type="entry name" value="NMRA-LIKE DOMAIN-CONTAINING PROTEIN-RELATED"/>
    <property type="match status" value="1"/>
</dbReference>
<dbReference type="AlphaFoldDB" id="A0A1V6QW38"/>
<dbReference type="EMBL" id="MDYO01000034">
    <property type="protein sequence ID" value="OQD93247.1"/>
    <property type="molecule type" value="Genomic_DNA"/>
</dbReference>
<dbReference type="Pfam" id="PF05368">
    <property type="entry name" value="NmrA"/>
    <property type="match status" value="1"/>
</dbReference>
<dbReference type="CDD" id="cd05259">
    <property type="entry name" value="PCBER_SDR_a"/>
    <property type="match status" value="1"/>
</dbReference>
<sequence>MAIKQKVLLLGATGETGTSILKGLQESGNFDIEILVRPASANKPSVQKIQEQGIKTWCIDLNESSDLISALSGVDVLISAIGPQDVLQQKKLFQAAKRAGVKRVVPCAFITVAPPNGAMLVRDEKEEVYNDIKLLGIPYTIIDVGYWYQISFPIVPSGKVDYASVIPNNNIHGDGTAPNLLTDLRDIGRFVARIIGDDRTLNKYVYIFGDILTEKEIYRIAEELSGEKLESTPMSTEQIEDGVAQAQAAFSQDPQDPMKRMFLYLSEYKHSGLPLKYVIKDLAILLVHQQHSGEQDAAYARWTNMVKEYKNKREKPPRKHHRELDQQLDRPQEYHSDIFNDPITPQPVKHRRDEHIVKCSESDQTSSLGYPAASKIQQHRTIKANEPIESDKPAKHMVIPPTPPSP</sequence>
<keyword evidence="6" id="KW-1185">Reference proteome</keyword>
<feature type="compositionally biased region" description="Basic and acidic residues" evidence="3">
    <location>
        <begin position="322"/>
        <end position="338"/>
    </location>
</feature>
<evidence type="ECO:0000259" key="4">
    <source>
        <dbReference type="Pfam" id="PF05368"/>
    </source>
</evidence>
<proteinExistence type="predicted"/>
<dbReference type="InterPro" id="IPR051609">
    <property type="entry name" value="NmrA/Isoflavone_reductase-like"/>
</dbReference>
<evidence type="ECO:0000256" key="3">
    <source>
        <dbReference type="SAM" id="MobiDB-lite"/>
    </source>
</evidence>